<dbReference type="RefSeq" id="XP_019024331.1">
    <property type="nucleotide sequence ID" value="XM_019168398.1"/>
</dbReference>
<dbReference type="GO" id="GO:0005680">
    <property type="term" value="C:anaphase-promoting complex"/>
    <property type="evidence" value="ECO:0007669"/>
    <property type="project" value="InterPro"/>
</dbReference>
<evidence type="ECO:0000313" key="2">
    <source>
        <dbReference type="EMBL" id="GAO46342.1"/>
    </source>
</evidence>
<dbReference type="AlphaFoldDB" id="A0A0E9N8X1"/>
<organism evidence="2 3">
    <name type="scientific">Saitoella complicata (strain BCRC 22490 / CBS 7301 / JCM 7358 / NBRC 10748 / NRRL Y-17804)</name>
    <dbReference type="NCBI Taxonomy" id="698492"/>
    <lineage>
        <taxon>Eukaryota</taxon>
        <taxon>Fungi</taxon>
        <taxon>Dikarya</taxon>
        <taxon>Ascomycota</taxon>
        <taxon>Taphrinomycotina</taxon>
        <taxon>Taphrinomycotina incertae sedis</taxon>
        <taxon>Saitoella</taxon>
    </lineage>
</organism>
<comment type="caution">
    <text evidence="2">The sequence shown here is derived from an EMBL/GenBank/DDBJ whole genome shotgun (WGS) entry which is preliminary data.</text>
</comment>
<gene>
    <name evidence="2" type="ORF">G7K_0574-t1</name>
</gene>
<keyword evidence="3" id="KW-1185">Reference proteome</keyword>
<evidence type="ECO:0000256" key="1">
    <source>
        <dbReference type="SAM" id="MobiDB-lite"/>
    </source>
</evidence>
<dbReference type="InterPro" id="IPR008402">
    <property type="entry name" value="APC_su15/mnd2"/>
</dbReference>
<accession>A0A0E9N8X1</accession>
<feature type="compositionally biased region" description="Acidic residues" evidence="1">
    <location>
        <begin position="97"/>
        <end position="115"/>
    </location>
</feature>
<protein>
    <submittedName>
        <fullName evidence="2">Uncharacterized protein</fullName>
    </submittedName>
</protein>
<evidence type="ECO:0000313" key="3">
    <source>
        <dbReference type="Proteomes" id="UP000033140"/>
    </source>
</evidence>
<reference evidence="2 3" key="2">
    <citation type="journal article" date="2014" name="J. Gen. Appl. Microbiol.">
        <title>The early diverging ascomycetous budding yeast Saitoella complicata has three histone deacetylases belonging to the Clr6, Hos2, and Rpd3 lineages.</title>
        <authorList>
            <person name="Nishida H."/>
            <person name="Matsumoto T."/>
            <person name="Kondo S."/>
            <person name="Hamamoto M."/>
            <person name="Yoshikawa H."/>
        </authorList>
    </citation>
    <scope>NUCLEOTIDE SEQUENCE [LARGE SCALE GENOMIC DNA]</scope>
    <source>
        <strain evidence="2 3">NRRL Y-17804</strain>
    </source>
</reference>
<sequence>MAQAQPFWYRRDTSRSCTIITPSSKKSQLDLEEEEYENQLKQISMWGSSYLRPPGLKHTMDELLEMELERLEVATSPRSGGGFDEDASERSSSVPLNEEEPDLDADIESASEGDYDVSATRITPQTQRVVPMVHDAGMESPRSSPMMSPERDMDEQSMMMDEVDLDADIAEPSSAGWSESEGDYDDDE</sequence>
<dbReference type="EMBL" id="BACD03000003">
    <property type="protein sequence ID" value="GAO46342.1"/>
    <property type="molecule type" value="Genomic_DNA"/>
</dbReference>
<dbReference type="Proteomes" id="UP000033140">
    <property type="component" value="Unassembled WGS sequence"/>
</dbReference>
<name>A0A0E9N8X1_SAICN</name>
<reference evidence="2 3" key="1">
    <citation type="journal article" date="2011" name="J. Gen. Appl. Microbiol.">
        <title>Draft genome sequencing of the enigmatic yeast Saitoella complicata.</title>
        <authorList>
            <person name="Nishida H."/>
            <person name="Hamamoto M."/>
            <person name="Sugiyama J."/>
        </authorList>
    </citation>
    <scope>NUCLEOTIDE SEQUENCE [LARGE SCALE GENOMIC DNA]</scope>
    <source>
        <strain evidence="2 3">NRRL Y-17804</strain>
    </source>
</reference>
<dbReference type="OrthoDB" id="5320532at2759"/>
<proteinExistence type="predicted"/>
<dbReference type="GO" id="GO:0031145">
    <property type="term" value="P:anaphase-promoting complex-dependent catabolic process"/>
    <property type="evidence" value="ECO:0007669"/>
    <property type="project" value="InterPro"/>
</dbReference>
<reference evidence="2 3" key="3">
    <citation type="journal article" date="2015" name="Genome Announc.">
        <title>Draft Genome Sequence of the Archiascomycetous Yeast Saitoella complicata.</title>
        <authorList>
            <person name="Yamauchi K."/>
            <person name="Kondo S."/>
            <person name="Hamamoto M."/>
            <person name="Takahashi Y."/>
            <person name="Ogura Y."/>
            <person name="Hayashi T."/>
            <person name="Nishida H."/>
        </authorList>
    </citation>
    <scope>NUCLEOTIDE SEQUENCE [LARGE SCALE GENOMIC DNA]</scope>
    <source>
        <strain evidence="2 3">NRRL Y-17804</strain>
    </source>
</reference>
<dbReference type="Pfam" id="PF05841">
    <property type="entry name" value="Apc15p"/>
    <property type="match status" value="1"/>
</dbReference>
<feature type="compositionally biased region" description="Low complexity" evidence="1">
    <location>
        <begin position="138"/>
        <end position="148"/>
    </location>
</feature>
<feature type="region of interest" description="Disordered" evidence="1">
    <location>
        <begin position="71"/>
        <end position="188"/>
    </location>
</feature>